<evidence type="ECO:0000256" key="1">
    <source>
        <dbReference type="SAM" id="SignalP"/>
    </source>
</evidence>
<dbReference type="EMBL" id="JPKZ01003183">
    <property type="protein sequence ID" value="KHN72962.1"/>
    <property type="molecule type" value="Genomic_DNA"/>
</dbReference>
<dbReference type="AlphaFoldDB" id="A0A0B2UV44"/>
<sequence length="151" mass="16973">MCWMVCLIYILSLLSCLGSFFPLTSDALSSFEGDTRNNSVELSGELDRLAECRIVMQNDESVFELRNNSMKTCLLRYLLTSMPNIKCAIEKDNSSDTLIVDIDAQINNWSTCYKSEQNVTNAQITCHYEDVKAIISRHVVLATTLVTSDAK</sequence>
<evidence type="ECO:0000313" key="2">
    <source>
        <dbReference type="EMBL" id="KHN72962.1"/>
    </source>
</evidence>
<reference evidence="2 3" key="1">
    <citation type="submission" date="2014-11" db="EMBL/GenBank/DDBJ databases">
        <title>Genetic blueprint of the zoonotic pathogen Toxocara canis.</title>
        <authorList>
            <person name="Zhu X.-Q."/>
            <person name="Korhonen P.K."/>
            <person name="Cai H."/>
            <person name="Young N.D."/>
            <person name="Nejsum P."/>
            <person name="von Samson-Himmelstjerna G."/>
            <person name="Boag P.R."/>
            <person name="Tan P."/>
            <person name="Li Q."/>
            <person name="Min J."/>
            <person name="Yang Y."/>
            <person name="Wang X."/>
            <person name="Fang X."/>
            <person name="Hall R.S."/>
            <person name="Hofmann A."/>
            <person name="Sternberg P.W."/>
            <person name="Jex A.R."/>
            <person name="Gasser R.B."/>
        </authorList>
    </citation>
    <scope>NUCLEOTIDE SEQUENCE [LARGE SCALE GENOMIC DNA]</scope>
    <source>
        <strain evidence="2">PN_DK_2014</strain>
    </source>
</reference>
<comment type="caution">
    <text evidence="2">The sequence shown here is derived from an EMBL/GenBank/DDBJ whole genome shotgun (WGS) entry which is preliminary data.</text>
</comment>
<name>A0A0B2UV44_TOXCA</name>
<gene>
    <name evidence="2" type="ORF">Tcan_10588</name>
</gene>
<evidence type="ECO:0000313" key="3">
    <source>
        <dbReference type="Proteomes" id="UP000031036"/>
    </source>
</evidence>
<accession>A0A0B2UV44</accession>
<protein>
    <submittedName>
        <fullName evidence="2">Uncharacterized protein</fullName>
    </submittedName>
</protein>
<proteinExistence type="predicted"/>
<feature type="signal peptide" evidence="1">
    <location>
        <begin position="1"/>
        <end position="18"/>
    </location>
</feature>
<keyword evidence="1" id="KW-0732">Signal</keyword>
<keyword evidence="3" id="KW-1185">Reference proteome</keyword>
<feature type="chain" id="PRO_5002077640" evidence="1">
    <location>
        <begin position="19"/>
        <end position="151"/>
    </location>
</feature>
<dbReference type="Proteomes" id="UP000031036">
    <property type="component" value="Unassembled WGS sequence"/>
</dbReference>
<organism evidence="2 3">
    <name type="scientific">Toxocara canis</name>
    <name type="common">Canine roundworm</name>
    <dbReference type="NCBI Taxonomy" id="6265"/>
    <lineage>
        <taxon>Eukaryota</taxon>
        <taxon>Metazoa</taxon>
        <taxon>Ecdysozoa</taxon>
        <taxon>Nematoda</taxon>
        <taxon>Chromadorea</taxon>
        <taxon>Rhabditida</taxon>
        <taxon>Spirurina</taxon>
        <taxon>Ascaridomorpha</taxon>
        <taxon>Ascaridoidea</taxon>
        <taxon>Toxocaridae</taxon>
        <taxon>Toxocara</taxon>
    </lineage>
</organism>